<accession>A0A165WMD3</accession>
<reference evidence="2" key="1">
    <citation type="journal article" date="2016" name="Nat. Genet.">
        <title>A high-quality carrot genome assembly provides new insights into carotenoid accumulation and asterid genome evolution.</title>
        <authorList>
            <person name="Iorizzo M."/>
            <person name="Ellison S."/>
            <person name="Senalik D."/>
            <person name="Zeng P."/>
            <person name="Satapoomin P."/>
            <person name="Huang J."/>
            <person name="Bowman M."/>
            <person name="Iovene M."/>
            <person name="Sanseverino W."/>
            <person name="Cavagnaro P."/>
            <person name="Yildiz M."/>
            <person name="Macko-Podgorni A."/>
            <person name="Moranska E."/>
            <person name="Grzebelus E."/>
            <person name="Grzebelus D."/>
            <person name="Ashrafi H."/>
            <person name="Zheng Z."/>
            <person name="Cheng S."/>
            <person name="Spooner D."/>
            <person name="Van Deynze A."/>
            <person name="Simon P."/>
        </authorList>
    </citation>
    <scope>NUCLEOTIDE SEQUENCE [LARGE SCALE GENOMIC DNA]</scope>
    <source>
        <tissue evidence="2">Leaf</tissue>
    </source>
</reference>
<dbReference type="AlphaFoldDB" id="A0A165WMD3"/>
<sequence length="159" mass="16858">MMNRCVYVDNSEGFGSSGDYLMMTRNGSSGVVCPKPRRVSLFNLSSYQVENCDSGAGSELLDLFLNKGSYGVENSNHQLASSPPFFMGSPPSRASNPVVQDVHFGNTTSGSFSPISETSPSSQHNNGGCARAKFGQKPAAVRIEGFNCRGNNCSISVVA</sequence>
<dbReference type="Gramene" id="KZM97496">
    <property type="protein sequence ID" value="KZM97496"/>
    <property type="gene ID" value="DCAR_015142"/>
</dbReference>
<dbReference type="KEGG" id="dcr:108216327"/>
<organism evidence="2">
    <name type="scientific">Daucus carota subsp. sativus</name>
    <name type="common">Carrot</name>
    <dbReference type="NCBI Taxonomy" id="79200"/>
    <lineage>
        <taxon>Eukaryota</taxon>
        <taxon>Viridiplantae</taxon>
        <taxon>Streptophyta</taxon>
        <taxon>Embryophyta</taxon>
        <taxon>Tracheophyta</taxon>
        <taxon>Spermatophyta</taxon>
        <taxon>Magnoliopsida</taxon>
        <taxon>eudicotyledons</taxon>
        <taxon>Gunneridae</taxon>
        <taxon>Pentapetalae</taxon>
        <taxon>asterids</taxon>
        <taxon>campanulids</taxon>
        <taxon>Apiales</taxon>
        <taxon>Apiaceae</taxon>
        <taxon>Apioideae</taxon>
        <taxon>Scandiceae</taxon>
        <taxon>Daucinae</taxon>
        <taxon>Daucus</taxon>
        <taxon>Daucus sect. Daucus</taxon>
    </lineage>
</organism>
<name>A0A165WMD3_DAUCS</name>
<feature type="compositionally biased region" description="Low complexity" evidence="1">
    <location>
        <begin position="109"/>
        <end position="122"/>
    </location>
</feature>
<comment type="caution">
    <text evidence="2">The sequence shown here is derived from an EMBL/GenBank/DDBJ whole genome shotgun (WGS) entry which is preliminary data.</text>
</comment>
<gene>
    <name evidence="2" type="ORF">DCAR_015142</name>
</gene>
<dbReference type="OMA" id="MNMYAYQ"/>
<dbReference type="EMBL" id="LNRQ01000004">
    <property type="protein sequence ID" value="KZM97496.1"/>
    <property type="molecule type" value="Genomic_DNA"/>
</dbReference>
<dbReference type="PANTHER" id="PTHR33384:SF22">
    <property type="match status" value="1"/>
</dbReference>
<proteinExistence type="predicted"/>
<evidence type="ECO:0000256" key="1">
    <source>
        <dbReference type="SAM" id="MobiDB-lite"/>
    </source>
</evidence>
<evidence type="ECO:0000313" key="2">
    <source>
        <dbReference type="EMBL" id="KZM97496.1"/>
    </source>
</evidence>
<dbReference type="PANTHER" id="PTHR33384">
    <property type="entry name" value="EXPRESSED PROTEIN"/>
    <property type="match status" value="1"/>
</dbReference>
<dbReference type="OrthoDB" id="902328at2759"/>
<feature type="region of interest" description="Disordered" evidence="1">
    <location>
        <begin position="109"/>
        <end position="130"/>
    </location>
</feature>
<protein>
    <submittedName>
        <fullName evidence="2">Uncharacterized protein</fullName>
    </submittedName>
</protein>
<dbReference type="STRING" id="79200.A0A165WMD3"/>